<dbReference type="Proteomes" id="UP001295423">
    <property type="component" value="Unassembled WGS sequence"/>
</dbReference>
<keyword evidence="3" id="KW-1185">Reference proteome</keyword>
<name>A0AAD2FSW0_9STRA</name>
<dbReference type="AlphaFoldDB" id="A0AAD2FSW0"/>
<sequence length="1075" mass="119224">MVRIGQRELQALNTDTNITQLPATSTTQPSGTRVTMSTAAGNSTTNRNPSRVLQPGHLETSLVYILETVFGYSAGSILHLALDLYGCKCYLDLVGMDDADIDGLQYPVSQPQDANGDPQPDVLWDVPKPLKAYLHGIRGYVYHRETVLKDPVTLTNCILIDPDDFDTYRASSAFIIFRSCTIPQPLVSKLSRRSPAEEFDLGIKLDANLYPTLSNDKQWDTNTKLQWLTIAQLTTDQWPGSHMSFILHWLDTLRQYHEVAKHPTPKEQLIIMLSNAVRLVPYLRNVLDTSKQLALQNNNRPLTFDEYASLLEAAAQNHDEVTKGSKPKADPRKAYATDVVTTGDLEPDLGPPMFEFNIDMDLGVYYAYCTSLSSACKTFLPNKLWQQLDDQGRRAWHQLPEAANAVILGGSNKPLPAPPSPPPPHRSVNLHYMLAADFLSPFQHLSMGGDVGTLTSEMNEEPTHDKLLAHVTKQSSLQPGELQRVMSDNTRKDVALFDRGANGGIAGDDVRFIVKTNRSVDVQGIDNHKVTNVTIATCAGLTMNQHGPVIVIMNQSAHIGKGLEKENFQYPRLVEPFVTDLASVDLEPDPIVDPETKTQHGTLDDNHVQYPCLVEPVATDLASGDLEPNPLAYLACLASLATLPCKTSLCTAKLEAAGSNNQPPAQPPPSPQHSVNLHEMSTTTDFLSQFQHLSMGRSEDADTLTSATSEEIKSDKLALVPATKYRKATQEVKNHKIAKDGVDVDEWAKSVPDNGSAGEQSPFYRVDILDDGSTGERSPFDRVDILTNSNTTVTTLKDSPAFNDAIGFIETHHCVMATNGLYKLHPGQASDLDWLECNMAGLFDLDPAHVPHFRPPDFEAYKSGRQPFVLFVPETPINFVIESTPKRDKLIDLTCKLSSFEPQCSPPDEGHVQGDKIVELNYRDIQPAYIELCLNIDKGEYACVMAYQNIHKWSQIDKDSPIVWKLKRVVCHHHYIQLKHPSYLGLTDSMAIGWKHGENTPKPLSITGADNSVTYTMHPRNHNLLESQGCTLLCQGQEETSLSFQSSQAEIATHYFTKVYVLLQDPERPQWCPST</sequence>
<comment type="caution">
    <text evidence="2">The sequence shown here is derived from an EMBL/GenBank/DDBJ whole genome shotgun (WGS) entry which is preliminary data.</text>
</comment>
<gene>
    <name evidence="2" type="ORF">CYCCA115_LOCUS13371</name>
</gene>
<protein>
    <submittedName>
        <fullName evidence="2">Uncharacterized protein</fullName>
    </submittedName>
</protein>
<proteinExistence type="predicted"/>
<evidence type="ECO:0000313" key="2">
    <source>
        <dbReference type="EMBL" id="CAJ1952057.1"/>
    </source>
</evidence>
<dbReference type="EMBL" id="CAKOGP040001795">
    <property type="protein sequence ID" value="CAJ1952057.1"/>
    <property type="molecule type" value="Genomic_DNA"/>
</dbReference>
<evidence type="ECO:0000313" key="3">
    <source>
        <dbReference type="Proteomes" id="UP001295423"/>
    </source>
</evidence>
<reference evidence="2" key="1">
    <citation type="submission" date="2023-08" db="EMBL/GenBank/DDBJ databases">
        <authorList>
            <person name="Audoor S."/>
            <person name="Bilcke G."/>
        </authorList>
    </citation>
    <scope>NUCLEOTIDE SEQUENCE</scope>
</reference>
<organism evidence="2 3">
    <name type="scientific">Cylindrotheca closterium</name>
    <dbReference type="NCBI Taxonomy" id="2856"/>
    <lineage>
        <taxon>Eukaryota</taxon>
        <taxon>Sar</taxon>
        <taxon>Stramenopiles</taxon>
        <taxon>Ochrophyta</taxon>
        <taxon>Bacillariophyta</taxon>
        <taxon>Bacillariophyceae</taxon>
        <taxon>Bacillariophycidae</taxon>
        <taxon>Bacillariales</taxon>
        <taxon>Bacillariaceae</taxon>
        <taxon>Cylindrotheca</taxon>
    </lineage>
</organism>
<accession>A0AAD2FSW0</accession>
<evidence type="ECO:0000256" key="1">
    <source>
        <dbReference type="SAM" id="MobiDB-lite"/>
    </source>
</evidence>
<feature type="region of interest" description="Disordered" evidence="1">
    <location>
        <begin position="21"/>
        <end position="51"/>
    </location>
</feature>
<feature type="region of interest" description="Disordered" evidence="1">
    <location>
        <begin position="657"/>
        <end position="676"/>
    </location>
</feature>